<dbReference type="InterPro" id="IPR000774">
    <property type="entry name" value="PPIase_FKBP_N"/>
</dbReference>
<comment type="caution">
    <text evidence="10">The sequence shown here is derived from an EMBL/GenBank/DDBJ whole genome shotgun (WGS) entry which is preliminary data.</text>
</comment>
<dbReference type="InterPro" id="IPR001179">
    <property type="entry name" value="PPIase_FKBP_dom"/>
</dbReference>
<keyword evidence="5 6" id="KW-0413">Isomerase</keyword>
<evidence type="ECO:0000259" key="9">
    <source>
        <dbReference type="PROSITE" id="PS50059"/>
    </source>
</evidence>
<keyword evidence="11" id="KW-1185">Reference proteome</keyword>
<evidence type="ECO:0000313" key="11">
    <source>
        <dbReference type="Proteomes" id="UP000308181"/>
    </source>
</evidence>
<dbReference type="RefSeq" id="WP_136826407.1">
    <property type="nucleotide sequence ID" value="NZ_SWBP01000003.1"/>
</dbReference>
<sequence>MIKKTILTLCISTISVVGFAQTKKAAAVKPVAAVKPLTSVDSASYSFGLKIAMGLKSDGVGSLNYALLSKAMEDVFMGNQLMISDEQAGAAISGFLQQASKAKFSGLEEEGSKFLAQNKLKPNIITTASGLQYEVITQGTGEKPKATDEVTVHYKGTLINGNQFDSSYDRNEPLSLPLNNVIPGWTEGVQLMAVGSKYRFYIPYQLGYGERGAGQDIPPFSTLLFDIELIKIGK</sequence>
<accession>A0A4U1C1Q7</accession>
<dbReference type="FunFam" id="3.10.50.40:FF:000045">
    <property type="entry name" value="Peptidyl-prolyl cis-trans isomerase"/>
    <property type="match status" value="1"/>
</dbReference>
<dbReference type="PANTHER" id="PTHR43811:SF19">
    <property type="entry name" value="39 KDA FK506-BINDING NUCLEAR PROTEIN"/>
    <property type="match status" value="1"/>
</dbReference>
<evidence type="ECO:0000313" key="10">
    <source>
        <dbReference type="EMBL" id="TKB97833.1"/>
    </source>
</evidence>
<dbReference type="Proteomes" id="UP000308181">
    <property type="component" value="Unassembled WGS sequence"/>
</dbReference>
<dbReference type="Pfam" id="PF00254">
    <property type="entry name" value="FKBP_C"/>
    <property type="match status" value="1"/>
</dbReference>
<evidence type="ECO:0000256" key="5">
    <source>
        <dbReference type="ARBA" id="ARBA00023235"/>
    </source>
</evidence>
<dbReference type="AlphaFoldDB" id="A0A4U1C1Q7"/>
<dbReference type="Gene3D" id="1.10.287.460">
    <property type="entry name" value="Peptidyl-prolyl cis-trans isomerase, FKBP-type, N-terminal domain"/>
    <property type="match status" value="1"/>
</dbReference>
<evidence type="ECO:0000256" key="2">
    <source>
        <dbReference type="ARBA" id="ARBA00006577"/>
    </source>
</evidence>
<reference evidence="10 11" key="1">
    <citation type="submission" date="2019-04" db="EMBL/GenBank/DDBJ databases">
        <title>Pedobacter sp. AR-3-17 sp. nov., isolated from Arctic soil.</title>
        <authorList>
            <person name="Dahal R.H."/>
            <person name="Kim D.-U."/>
        </authorList>
    </citation>
    <scope>NUCLEOTIDE SEQUENCE [LARGE SCALE GENOMIC DNA]</scope>
    <source>
        <strain evidence="10 11">AR-3-17</strain>
    </source>
</reference>
<evidence type="ECO:0000256" key="1">
    <source>
        <dbReference type="ARBA" id="ARBA00000971"/>
    </source>
</evidence>
<feature type="chain" id="PRO_5020891712" description="Peptidyl-prolyl cis-trans isomerase" evidence="8">
    <location>
        <begin position="21"/>
        <end position="234"/>
    </location>
</feature>
<dbReference type="Gene3D" id="3.10.50.40">
    <property type="match status" value="1"/>
</dbReference>
<dbReference type="PROSITE" id="PS50059">
    <property type="entry name" value="FKBP_PPIASE"/>
    <property type="match status" value="1"/>
</dbReference>
<keyword evidence="3 8" id="KW-0732">Signal</keyword>
<comment type="catalytic activity">
    <reaction evidence="1 6 7">
        <text>[protein]-peptidylproline (omega=180) = [protein]-peptidylproline (omega=0)</text>
        <dbReference type="Rhea" id="RHEA:16237"/>
        <dbReference type="Rhea" id="RHEA-COMP:10747"/>
        <dbReference type="Rhea" id="RHEA-COMP:10748"/>
        <dbReference type="ChEBI" id="CHEBI:83833"/>
        <dbReference type="ChEBI" id="CHEBI:83834"/>
        <dbReference type="EC" id="5.2.1.8"/>
    </reaction>
</comment>
<name>A0A4U1C1Q7_9SPHI</name>
<dbReference type="EC" id="5.2.1.8" evidence="7"/>
<protein>
    <recommendedName>
        <fullName evidence="7">Peptidyl-prolyl cis-trans isomerase</fullName>
        <ecNumber evidence="7">5.2.1.8</ecNumber>
    </recommendedName>
</protein>
<feature type="signal peptide" evidence="8">
    <location>
        <begin position="1"/>
        <end position="20"/>
    </location>
</feature>
<evidence type="ECO:0000256" key="8">
    <source>
        <dbReference type="SAM" id="SignalP"/>
    </source>
</evidence>
<evidence type="ECO:0000256" key="6">
    <source>
        <dbReference type="PROSITE-ProRule" id="PRU00277"/>
    </source>
</evidence>
<dbReference type="GO" id="GO:0003755">
    <property type="term" value="F:peptidyl-prolyl cis-trans isomerase activity"/>
    <property type="evidence" value="ECO:0007669"/>
    <property type="project" value="UniProtKB-UniRule"/>
</dbReference>
<dbReference type="GO" id="GO:0006457">
    <property type="term" value="P:protein folding"/>
    <property type="evidence" value="ECO:0007669"/>
    <property type="project" value="InterPro"/>
</dbReference>
<comment type="similarity">
    <text evidence="2 7">Belongs to the FKBP-type PPIase family.</text>
</comment>
<evidence type="ECO:0000256" key="7">
    <source>
        <dbReference type="RuleBase" id="RU003915"/>
    </source>
</evidence>
<organism evidence="10 11">
    <name type="scientific">Pedobacter cryophilus</name>
    <dbReference type="NCBI Taxonomy" id="2571271"/>
    <lineage>
        <taxon>Bacteria</taxon>
        <taxon>Pseudomonadati</taxon>
        <taxon>Bacteroidota</taxon>
        <taxon>Sphingobacteriia</taxon>
        <taxon>Sphingobacteriales</taxon>
        <taxon>Sphingobacteriaceae</taxon>
        <taxon>Pedobacter</taxon>
    </lineage>
</organism>
<dbReference type="Pfam" id="PF01346">
    <property type="entry name" value="FKBP_N"/>
    <property type="match status" value="1"/>
</dbReference>
<dbReference type="SUPFAM" id="SSF54534">
    <property type="entry name" value="FKBP-like"/>
    <property type="match status" value="1"/>
</dbReference>
<dbReference type="InterPro" id="IPR046357">
    <property type="entry name" value="PPIase_dom_sf"/>
</dbReference>
<dbReference type="InterPro" id="IPR036944">
    <property type="entry name" value="PPIase_FKBP_N_sf"/>
</dbReference>
<dbReference type="PANTHER" id="PTHR43811">
    <property type="entry name" value="FKBP-TYPE PEPTIDYL-PROLYL CIS-TRANS ISOMERASE FKPA"/>
    <property type="match status" value="1"/>
</dbReference>
<evidence type="ECO:0000256" key="3">
    <source>
        <dbReference type="ARBA" id="ARBA00022729"/>
    </source>
</evidence>
<proteinExistence type="inferred from homology"/>
<keyword evidence="4 6" id="KW-0697">Rotamase</keyword>
<evidence type="ECO:0000256" key="4">
    <source>
        <dbReference type="ARBA" id="ARBA00023110"/>
    </source>
</evidence>
<dbReference type="EMBL" id="SWBP01000003">
    <property type="protein sequence ID" value="TKB97833.1"/>
    <property type="molecule type" value="Genomic_DNA"/>
</dbReference>
<feature type="domain" description="PPIase FKBP-type" evidence="9">
    <location>
        <begin position="147"/>
        <end position="233"/>
    </location>
</feature>
<gene>
    <name evidence="10" type="ORF">FA046_10805</name>
</gene>
<dbReference type="OrthoDB" id="9814548at2"/>